<accession>A0A4V2PRB0</accession>
<dbReference type="GO" id="GO:0000976">
    <property type="term" value="F:transcription cis-regulatory region binding"/>
    <property type="evidence" value="ECO:0007669"/>
    <property type="project" value="TreeGrafter"/>
</dbReference>
<keyword evidence="3 6" id="KW-0238">DNA-binding</keyword>
<evidence type="ECO:0000256" key="3">
    <source>
        <dbReference type="ARBA" id="ARBA00023125"/>
    </source>
</evidence>
<dbReference type="CDD" id="cd05466">
    <property type="entry name" value="PBP2_LTTR_substrate"/>
    <property type="match status" value="1"/>
</dbReference>
<sequence length="296" mass="34047">MFSSTLEQWQLLRSVIQLGSIAKAADAYHRSQPSVSYQLNQLQERLGLKLLTLQGRHLVLTSEGRSLLEQASLLLDDWNDLERRAQAYQSGERSVLSLVIDSSLPKEELFEALKLFNQLYPDTQVHVKEVVRDEGALEVQNASGDLYIVAMTEQSNLDLQFVLKLRLTLVMASSHPLFDVPERFRMQQLSRYPLIQIVDKSSQQTHQSKFRESWYFTSVDSAAKAVLNQLGYGWLPYRYVKEMLNSGQMRQVDPIHYPDHFTSLYMVTNPDARHDPCVETLKSIFLDLAAKREQLL</sequence>
<dbReference type="SUPFAM" id="SSF46785">
    <property type="entry name" value="Winged helix' DNA-binding domain"/>
    <property type="match status" value="1"/>
</dbReference>
<dbReference type="InterPro" id="IPR036388">
    <property type="entry name" value="WH-like_DNA-bd_sf"/>
</dbReference>
<feature type="domain" description="HTH lysR-type" evidence="5">
    <location>
        <begin position="1"/>
        <end position="61"/>
    </location>
</feature>
<keyword evidence="2" id="KW-0805">Transcription regulation</keyword>
<protein>
    <submittedName>
        <fullName evidence="6">DNA-binding transcriptional LysR family regulator</fullName>
    </submittedName>
</protein>
<comment type="caution">
    <text evidence="6">The sequence shown here is derived from an EMBL/GenBank/DDBJ whole genome shotgun (WGS) entry which is preliminary data.</text>
</comment>
<dbReference type="Gene3D" id="1.10.10.10">
    <property type="entry name" value="Winged helix-like DNA-binding domain superfamily/Winged helix DNA-binding domain"/>
    <property type="match status" value="1"/>
</dbReference>
<dbReference type="PANTHER" id="PTHR30126:SF91">
    <property type="entry name" value="LYSR FAMILY TRANSCRIPTIONAL REGULATOR"/>
    <property type="match status" value="1"/>
</dbReference>
<dbReference type="InterPro" id="IPR000847">
    <property type="entry name" value="LysR_HTH_N"/>
</dbReference>
<name>A0A4V2PRB0_9GAMM</name>
<evidence type="ECO:0000259" key="5">
    <source>
        <dbReference type="PROSITE" id="PS50931"/>
    </source>
</evidence>
<organism evidence="6 7">
    <name type="scientific">Celerinatantimonas diazotrophica</name>
    <dbReference type="NCBI Taxonomy" id="412034"/>
    <lineage>
        <taxon>Bacteria</taxon>
        <taxon>Pseudomonadati</taxon>
        <taxon>Pseudomonadota</taxon>
        <taxon>Gammaproteobacteria</taxon>
        <taxon>Celerinatantimonadaceae</taxon>
        <taxon>Celerinatantimonas</taxon>
    </lineage>
</organism>
<dbReference type="PROSITE" id="PS50931">
    <property type="entry name" value="HTH_LYSR"/>
    <property type="match status" value="1"/>
</dbReference>
<dbReference type="OrthoDB" id="6988449at2"/>
<dbReference type="Pfam" id="PF00126">
    <property type="entry name" value="HTH_1"/>
    <property type="match status" value="1"/>
</dbReference>
<dbReference type="Pfam" id="PF03466">
    <property type="entry name" value="LysR_substrate"/>
    <property type="match status" value="1"/>
</dbReference>
<proteinExistence type="inferred from homology"/>
<evidence type="ECO:0000313" key="7">
    <source>
        <dbReference type="Proteomes" id="UP000295565"/>
    </source>
</evidence>
<evidence type="ECO:0000256" key="1">
    <source>
        <dbReference type="ARBA" id="ARBA00009437"/>
    </source>
</evidence>
<dbReference type="Proteomes" id="UP000295565">
    <property type="component" value="Unassembled WGS sequence"/>
</dbReference>
<dbReference type="InterPro" id="IPR036390">
    <property type="entry name" value="WH_DNA-bd_sf"/>
</dbReference>
<dbReference type="PANTHER" id="PTHR30126">
    <property type="entry name" value="HTH-TYPE TRANSCRIPTIONAL REGULATOR"/>
    <property type="match status" value="1"/>
</dbReference>
<comment type="similarity">
    <text evidence="1">Belongs to the LysR transcriptional regulatory family.</text>
</comment>
<dbReference type="RefSeq" id="WP_131912633.1">
    <property type="nucleotide sequence ID" value="NZ_OU594967.1"/>
</dbReference>
<dbReference type="GO" id="GO:0003700">
    <property type="term" value="F:DNA-binding transcription factor activity"/>
    <property type="evidence" value="ECO:0007669"/>
    <property type="project" value="InterPro"/>
</dbReference>
<evidence type="ECO:0000256" key="2">
    <source>
        <dbReference type="ARBA" id="ARBA00023015"/>
    </source>
</evidence>
<dbReference type="SUPFAM" id="SSF53850">
    <property type="entry name" value="Periplasmic binding protein-like II"/>
    <property type="match status" value="1"/>
</dbReference>
<gene>
    <name evidence="6" type="ORF">EV690_1829</name>
</gene>
<keyword evidence="7" id="KW-1185">Reference proteome</keyword>
<keyword evidence="4" id="KW-0804">Transcription</keyword>
<reference evidence="6 7" key="1">
    <citation type="submission" date="2019-03" db="EMBL/GenBank/DDBJ databases">
        <title>Genomic Encyclopedia of Type Strains, Phase IV (KMG-IV): sequencing the most valuable type-strain genomes for metagenomic binning, comparative biology and taxonomic classification.</title>
        <authorList>
            <person name="Goeker M."/>
        </authorList>
    </citation>
    <scope>NUCLEOTIDE SEQUENCE [LARGE SCALE GENOMIC DNA]</scope>
    <source>
        <strain evidence="6 7">DSM 18577</strain>
    </source>
</reference>
<evidence type="ECO:0000313" key="6">
    <source>
        <dbReference type="EMBL" id="TCK58121.1"/>
    </source>
</evidence>
<dbReference type="AlphaFoldDB" id="A0A4V2PRB0"/>
<evidence type="ECO:0000256" key="4">
    <source>
        <dbReference type="ARBA" id="ARBA00023163"/>
    </source>
</evidence>
<dbReference type="EMBL" id="SMGD01000012">
    <property type="protein sequence ID" value="TCK58121.1"/>
    <property type="molecule type" value="Genomic_DNA"/>
</dbReference>
<dbReference type="Gene3D" id="3.40.190.290">
    <property type="match status" value="1"/>
</dbReference>
<dbReference type="InterPro" id="IPR005119">
    <property type="entry name" value="LysR_subst-bd"/>
</dbReference>